<evidence type="ECO:0000313" key="9">
    <source>
        <dbReference type="EMBL" id="GAW94713.1"/>
    </source>
</evidence>
<evidence type="ECO:0000256" key="1">
    <source>
        <dbReference type="ARBA" id="ARBA00009747"/>
    </source>
</evidence>
<feature type="binding site" evidence="8">
    <location>
        <position position="121"/>
    </location>
    <ligand>
        <name>ATP</name>
        <dbReference type="ChEBI" id="CHEBI:30616"/>
    </ligand>
</feature>
<comment type="catalytic activity">
    <reaction evidence="8">
        <text>L-histidyl-[protein] + UTP = N(tele)-(5'-uridylyl)-L-histidyl-[protein] + diphosphate</text>
        <dbReference type="Rhea" id="RHEA:83891"/>
        <dbReference type="Rhea" id="RHEA-COMP:9745"/>
        <dbReference type="Rhea" id="RHEA-COMP:20239"/>
        <dbReference type="ChEBI" id="CHEBI:29979"/>
        <dbReference type="ChEBI" id="CHEBI:33019"/>
        <dbReference type="ChEBI" id="CHEBI:46398"/>
        <dbReference type="ChEBI" id="CHEBI:233474"/>
    </reaction>
</comment>
<evidence type="ECO:0000256" key="6">
    <source>
        <dbReference type="ARBA" id="ARBA00022840"/>
    </source>
</evidence>
<evidence type="ECO:0000256" key="5">
    <source>
        <dbReference type="ARBA" id="ARBA00022741"/>
    </source>
</evidence>
<gene>
    <name evidence="8" type="primary">ydiU</name>
    <name evidence="8" type="synonym">selO</name>
    <name evidence="9" type="ORF">MTCD1_00310</name>
</gene>
<comment type="catalytic activity">
    <reaction evidence="8">
        <text>L-seryl-[protein] + ATP = 3-O-(5'-adenylyl)-L-seryl-[protein] + diphosphate</text>
        <dbReference type="Rhea" id="RHEA:58120"/>
        <dbReference type="Rhea" id="RHEA-COMP:9863"/>
        <dbReference type="Rhea" id="RHEA-COMP:15073"/>
        <dbReference type="ChEBI" id="CHEBI:29999"/>
        <dbReference type="ChEBI" id="CHEBI:30616"/>
        <dbReference type="ChEBI" id="CHEBI:33019"/>
        <dbReference type="ChEBI" id="CHEBI:142516"/>
        <dbReference type="EC" id="2.7.7.108"/>
    </reaction>
</comment>
<evidence type="ECO:0000256" key="2">
    <source>
        <dbReference type="ARBA" id="ARBA00022679"/>
    </source>
</evidence>
<keyword evidence="2 8" id="KW-0808">Transferase</keyword>
<comment type="catalytic activity">
    <reaction evidence="8">
        <text>L-tyrosyl-[protein] + ATP = O-(5'-adenylyl)-L-tyrosyl-[protein] + diphosphate</text>
        <dbReference type="Rhea" id="RHEA:54288"/>
        <dbReference type="Rhea" id="RHEA-COMP:10136"/>
        <dbReference type="Rhea" id="RHEA-COMP:13846"/>
        <dbReference type="ChEBI" id="CHEBI:30616"/>
        <dbReference type="ChEBI" id="CHEBI:33019"/>
        <dbReference type="ChEBI" id="CHEBI:46858"/>
        <dbReference type="ChEBI" id="CHEBI:83624"/>
        <dbReference type="EC" id="2.7.7.108"/>
    </reaction>
</comment>
<dbReference type="EC" id="2.7.7.108" evidence="8"/>
<evidence type="ECO:0000256" key="7">
    <source>
        <dbReference type="ARBA" id="ARBA00022842"/>
    </source>
</evidence>
<comment type="similarity">
    <text evidence="1 8">Belongs to the SELO family.</text>
</comment>
<dbReference type="PANTHER" id="PTHR32057">
    <property type="entry name" value="PROTEIN ADENYLYLTRANSFERASE SELO, MITOCHONDRIAL"/>
    <property type="match status" value="1"/>
</dbReference>
<feature type="binding site" evidence="8">
    <location>
        <position position="178"/>
    </location>
    <ligand>
        <name>ATP</name>
        <dbReference type="ChEBI" id="CHEBI:30616"/>
    </ligand>
</feature>
<feature type="binding site" evidence="8">
    <location>
        <position position="87"/>
    </location>
    <ligand>
        <name>ATP</name>
        <dbReference type="ChEBI" id="CHEBI:30616"/>
    </ligand>
</feature>
<evidence type="ECO:0000256" key="8">
    <source>
        <dbReference type="HAMAP-Rule" id="MF_00692"/>
    </source>
</evidence>
<comment type="catalytic activity">
    <reaction evidence="8">
        <text>L-threonyl-[protein] + ATP = 3-O-(5'-adenylyl)-L-threonyl-[protein] + diphosphate</text>
        <dbReference type="Rhea" id="RHEA:54292"/>
        <dbReference type="Rhea" id="RHEA-COMP:11060"/>
        <dbReference type="Rhea" id="RHEA-COMP:13847"/>
        <dbReference type="ChEBI" id="CHEBI:30013"/>
        <dbReference type="ChEBI" id="CHEBI:30616"/>
        <dbReference type="ChEBI" id="CHEBI:33019"/>
        <dbReference type="ChEBI" id="CHEBI:138113"/>
        <dbReference type="EC" id="2.7.7.108"/>
    </reaction>
</comment>
<feature type="binding site" evidence="8">
    <location>
        <position position="263"/>
    </location>
    <ligand>
        <name>Mg(2+)</name>
        <dbReference type="ChEBI" id="CHEBI:18420"/>
    </ligand>
</feature>
<comment type="function">
    <text evidence="8">Nucleotidyltransferase involved in the post-translational modification of proteins. It can catalyze the addition of adenosine monophosphate (AMP) or uridine monophosphate (UMP) to a protein, resulting in modifications known as AMPylation and UMPylation.</text>
</comment>
<dbReference type="EMBL" id="BDQM01000001">
    <property type="protein sequence ID" value="GAW94713.1"/>
    <property type="molecule type" value="Genomic_DNA"/>
</dbReference>
<comment type="cofactor">
    <cofactor evidence="8">
        <name>Mg(2+)</name>
        <dbReference type="ChEBI" id="CHEBI:18420"/>
    </cofactor>
    <cofactor evidence="8">
        <name>Mn(2+)</name>
        <dbReference type="ChEBI" id="CHEBI:29035"/>
    </cofactor>
</comment>
<keyword evidence="7 8" id="KW-0460">Magnesium</keyword>
<feature type="binding site" evidence="8">
    <location>
        <position position="85"/>
    </location>
    <ligand>
        <name>ATP</name>
        <dbReference type="ChEBI" id="CHEBI:30616"/>
    </ligand>
</feature>
<keyword evidence="8" id="KW-0464">Manganese</keyword>
<comment type="caution">
    <text evidence="9">The sequence shown here is derived from an EMBL/GenBank/DDBJ whole genome shotgun (WGS) entry which is preliminary data.</text>
</comment>
<protein>
    <recommendedName>
        <fullName evidence="8">Protein nucleotidyltransferase YdiU</fullName>
        <ecNumber evidence="8">2.7.7.-</ecNumber>
    </recommendedName>
    <alternativeName>
        <fullName evidence="8">Protein adenylyltransferase YdiU</fullName>
        <ecNumber evidence="8">2.7.7.108</ecNumber>
    </alternativeName>
    <alternativeName>
        <fullName evidence="8">Protein uridylyltransferase YdiU</fullName>
        <ecNumber evidence="8">2.7.7.-</ecNumber>
    </alternativeName>
</protein>
<dbReference type="Pfam" id="PF02696">
    <property type="entry name" value="SelO"/>
    <property type="match status" value="1"/>
</dbReference>
<comment type="catalytic activity">
    <reaction evidence="8">
        <text>L-seryl-[protein] + UTP = O-(5'-uridylyl)-L-seryl-[protein] + diphosphate</text>
        <dbReference type="Rhea" id="RHEA:64604"/>
        <dbReference type="Rhea" id="RHEA-COMP:9863"/>
        <dbReference type="Rhea" id="RHEA-COMP:16635"/>
        <dbReference type="ChEBI" id="CHEBI:29999"/>
        <dbReference type="ChEBI" id="CHEBI:33019"/>
        <dbReference type="ChEBI" id="CHEBI:46398"/>
        <dbReference type="ChEBI" id="CHEBI:156051"/>
    </reaction>
</comment>
<name>A0ABQ0MQR8_9GAMM</name>
<evidence type="ECO:0000256" key="3">
    <source>
        <dbReference type="ARBA" id="ARBA00022695"/>
    </source>
</evidence>
<organism evidence="9 10">
    <name type="scientific">Colwellia marinimaniae</name>
    <dbReference type="NCBI Taxonomy" id="1513592"/>
    <lineage>
        <taxon>Bacteria</taxon>
        <taxon>Pseudomonadati</taxon>
        <taxon>Pseudomonadota</taxon>
        <taxon>Gammaproteobacteria</taxon>
        <taxon>Alteromonadales</taxon>
        <taxon>Colwelliaceae</taxon>
        <taxon>Colwellia</taxon>
    </lineage>
</organism>
<dbReference type="InterPro" id="IPR003846">
    <property type="entry name" value="SelO"/>
</dbReference>
<proteinExistence type="inferred from homology"/>
<feature type="binding site" evidence="8">
    <location>
        <position position="263"/>
    </location>
    <ligand>
        <name>ATP</name>
        <dbReference type="ChEBI" id="CHEBI:30616"/>
    </ligand>
</feature>
<comment type="catalytic activity">
    <reaction evidence="8">
        <text>L-tyrosyl-[protein] + UTP = O-(5'-uridylyl)-L-tyrosyl-[protein] + diphosphate</text>
        <dbReference type="Rhea" id="RHEA:83887"/>
        <dbReference type="Rhea" id="RHEA-COMP:10136"/>
        <dbReference type="Rhea" id="RHEA-COMP:20238"/>
        <dbReference type="ChEBI" id="CHEBI:33019"/>
        <dbReference type="ChEBI" id="CHEBI:46398"/>
        <dbReference type="ChEBI" id="CHEBI:46858"/>
        <dbReference type="ChEBI" id="CHEBI:90602"/>
    </reaction>
</comment>
<feature type="binding site" evidence="8">
    <location>
        <position position="120"/>
    </location>
    <ligand>
        <name>ATP</name>
        <dbReference type="ChEBI" id="CHEBI:30616"/>
    </ligand>
</feature>
<keyword evidence="6 8" id="KW-0067">ATP-binding</keyword>
<dbReference type="EC" id="2.7.7.-" evidence="8"/>
<keyword evidence="4 8" id="KW-0479">Metal-binding</keyword>
<evidence type="ECO:0000256" key="4">
    <source>
        <dbReference type="ARBA" id="ARBA00022723"/>
    </source>
</evidence>
<evidence type="ECO:0000313" key="10">
    <source>
        <dbReference type="Proteomes" id="UP000197068"/>
    </source>
</evidence>
<reference evidence="9 10" key="1">
    <citation type="submission" date="2017-06" db="EMBL/GenBank/DDBJ databases">
        <title>Whole Genome Sequences of Colwellia marinimaniae MTCD1.</title>
        <authorList>
            <person name="Kusumoto H."/>
            <person name="Inoue M."/>
            <person name="Tanikawa K."/>
            <person name="Maeji H."/>
            <person name="Cameron J.H."/>
            <person name="Bartlett D.H."/>
        </authorList>
    </citation>
    <scope>NUCLEOTIDE SEQUENCE [LARGE SCALE GENOMIC DNA]</scope>
    <source>
        <strain evidence="9 10">MTCD1</strain>
    </source>
</reference>
<feature type="active site" description="Proton acceptor" evidence="8">
    <location>
        <position position="253"/>
    </location>
</feature>
<keyword evidence="3 8" id="KW-0548">Nucleotidyltransferase</keyword>
<dbReference type="HAMAP" id="MF_00692">
    <property type="entry name" value="SelO"/>
    <property type="match status" value="1"/>
</dbReference>
<dbReference type="Proteomes" id="UP000197068">
    <property type="component" value="Unassembled WGS sequence"/>
</dbReference>
<feature type="binding site" evidence="8">
    <location>
        <position position="108"/>
    </location>
    <ligand>
        <name>ATP</name>
        <dbReference type="ChEBI" id="CHEBI:30616"/>
    </ligand>
</feature>
<accession>A0ABQ0MQR8</accession>
<dbReference type="NCBIfam" id="NF000658">
    <property type="entry name" value="PRK00029.1"/>
    <property type="match status" value="1"/>
</dbReference>
<sequence length="500" mass="55688">MKLSNHYHKLGSSFYQQTQPSAVARPVLLLWNGPLAQELQIDYSAQQDSELLAQYFSGSKLIDGSKPIAQAYSGHQFGHFNPQLGDGRAHLLGDLSDKQGQYWDVQLKGSGTSFFSRQGDGRCALGPALREYIMSEAMFALGVPTTRCLAVVATGEAVYREQALPGAVVTRIATSHIRVGTFQYFSARNDIESLKKLTSYAIERHFPQLKGVDGEALSGEQVVDFFAAVIAKQVTLVVSWLRVGFIHGVMNTDNTAISGETIDYGPCAMMNHYHSDTVFSSIDRNSRYAFGNQSKIMQWNMARLADCLLPLIDEDEDIASAKLAPLLQQFTDDFKQGYFIMMANKLGIAELEDTDHELINDLLGIMAEKKLDYSQSFVTLRDNLNQAEVDNLLAQESVDDEAEQDKWQQWLKRWYVRIAADVNGAKALMAKTNPLVIPRNHHVEAILASSQAAYQENGDLSDLNNFLAVVQQPYTQLDDTHNYQDAPSDGDENYHTFCGT</sequence>
<feature type="binding site" evidence="8">
    <location>
        <position position="88"/>
    </location>
    <ligand>
        <name>ATP</name>
        <dbReference type="ChEBI" id="CHEBI:30616"/>
    </ligand>
</feature>
<dbReference type="PANTHER" id="PTHR32057:SF14">
    <property type="entry name" value="PROTEIN ADENYLYLTRANSFERASE SELO, MITOCHONDRIAL"/>
    <property type="match status" value="1"/>
</dbReference>
<feature type="binding site" evidence="8">
    <location>
        <position position="171"/>
    </location>
    <ligand>
        <name>ATP</name>
        <dbReference type="ChEBI" id="CHEBI:30616"/>
    </ligand>
</feature>
<keyword evidence="10" id="KW-1185">Reference proteome</keyword>
<feature type="binding site" evidence="8">
    <location>
        <position position="254"/>
    </location>
    <ligand>
        <name>Mg(2+)</name>
        <dbReference type="ChEBI" id="CHEBI:18420"/>
    </ligand>
</feature>
<keyword evidence="5 8" id="KW-0547">Nucleotide-binding</keyword>